<dbReference type="EMBL" id="FOYW01000001">
    <property type="protein sequence ID" value="SFR67496.1"/>
    <property type="molecule type" value="Genomic_DNA"/>
</dbReference>
<sequence length="618" mass="66817">MRLASLFTDLSIGLKLAAGFALLIVLAVVVGASGFLALDNYSKRSLNVSTAYEIEVRLLNARRAEKNFLLRQDQSYVEKAVELTDQASARAGELGARLNDPTNRDRIERLQTRIAEYDQQLLSLVEVRAERDEKLNALEITVRGVTGGFAAEDSLYGTNAAIQQMRRYESNFLVEGDQEAVERFQRAGERAEKTLESSFLDKNVKEALKGLIVRYRKAFDAVVAAENRTQDLQQAMMANAEEILSIADTLQKSQVQRMLEDRTQAMILIGVVLAVIVLLGALTAWLLTTSIVRPVRQAVELATKVADGDLRNTVSSNRRDEFGQLLTALGSMVTSLRDLVQQINTGATNIASSAEELSTVTQETSKGVAEQRDQTDQVATAMNEMVATVNDVAKSAEEAFNAANTANAKASAGEAAVGETLSYVAELNTQVETVMERLRGLQADTQNIGTVLDVIKSVAEQTNLLALNAAIEAARAGEQGRGFAVVADEVRSLAQRTQSSASEIETLISTLVNSTEDSVATMERGTTLASQTLDSARTTGDTIREIAEAVGNISQFNSQIATAAEQQTSVAEDINQNITHIRDVSDQSATAASQVSSSSNELARLGEDLSGRIARFRL</sequence>
<dbReference type="CDD" id="cd06225">
    <property type="entry name" value="HAMP"/>
    <property type="match status" value="1"/>
</dbReference>
<keyword evidence="5 9" id="KW-0472">Membrane</keyword>
<evidence type="ECO:0000313" key="13">
    <source>
        <dbReference type="EMBL" id="SFR67496.1"/>
    </source>
</evidence>
<evidence type="ECO:0000256" key="3">
    <source>
        <dbReference type="ARBA" id="ARBA00022692"/>
    </source>
</evidence>
<dbReference type="Pfam" id="PF00672">
    <property type="entry name" value="HAMP"/>
    <property type="match status" value="1"/>
</dbReference>
<dbReference type="SUPFAM" id="SSF58104">
    <property type="entry name" value="Methyl-accepting chemotaxis protein (MCP) signaling domain"/>
    <property type="match status" value="1"/>
</dbReference>
<keyword evidence="4 9" id="KW-1133">Transmembrane helix</keyword>
<evidence type="ECO:0000259" key="10">
    <source>
        <dbReference type="PROSITE" id="PS50111"/>
    </source>
</evidence>
<feature type="transmembrane region" description="Helical" evidence="9">
    <location>
        <begin position="12"/>
        <end position="38"/>
    </location>
</feature>
<evidence type="ECO:0000256" key="2">
    <source>
        <dbReference type="ARBA" id="ARBA00022500"/>
    </source>
</evidence>
<evidence type="ECO:0000259" key="11">
    <source>
        <dbReference type="PROSITE" id="PS50885"/>
    </source>
</evidence>
<feature type="domain" description="Methyl-accepting transducer" evidence="10">
    <location>
        <begin position="346"/>
        <end position="582"/>
    </location>
</feature>
<evidence type="ECO:0000259" key="12">
    <source>
        <dbReference type="PROSITE" id="PS51753"/>
    </source>
</evidence>
<reference evidence="13 14" key="1">
    <citation type="submission" date="2016-10" db="EMBL/GenBank/DDBJ databases">
        <authorList>
            <person name="de Groot N.N."/>
        </authorList>
    </citation>
    <scope>NUCLEOTIDE SEQUENCE [LARGE SCALE GENOMIC DNA]</scope>
    <source>
        <strain evidence="13 14">CGMCC 1.9167</strain>
    </source>
</reference>
<evidence type="ECO:0000256" key="9">
    <source>
        <dbReference type="SAM" id="Phobius"/>
    </source>
</evidence>
<evidence type="ECO:0000256" key="8">
    <source>
        <dbReference type="PROSITE-ProRule" id="PRU00284"/>
    </source>
</evidence>
<organism evidence="13 14">
    <name type="scientific">Marinobacter daqiaonensis</name>
    <dbReference type="NCBI Taxonomy" id="650891"/>
    <lineage>
        <taxon>Bacteria</taxon>
        <taxon>Pseudomonadati</taxon>
        <taxon>Pseudomonadota</taxon>
        <taxon>Gammaproteobacteria</taxon>
        <taxon>Pseudomonadales</taxon>
        <taxon>Marinobacteraceae</taxon>
        <taxon>Marinobacter</taxon>
    </lineage>
</organism>
<dbReference type="InterPro" id="IPR004089">
    <property type="entry name" value="MCPsignal_dom"/>
</dbReference>
<dbReference type="STRING" id="650891.SAMN05216203_2442"/>
<dbReference type="SMART" id="SM00283">
    <property type="entry name" value="MA"/>
    <property type="match status" value="1"/>
</dbReference>
<evidence type="ECO:0000256" key="4">
    <source>
        <dbReference type="ARBA" id="ARBA00022989"/>
    </source>
</evidence>
<dbReference type="RefSeq" id="WP_092012765.1">
    <property type="nucleotide sequence ID" value="NZ_FOYW01000001.1"/>
</dbReference>
<keyword evidence="2" id="KW-0145">Chemotaxis</keyword>
<dbReference type="GO" id="GO:0007165">
    <property type="term" value="P:signal transduction"/>
    <property type="evidence" value="ECO:0007669"/>
    <property type="project" value="UniProtKB-KW"/>
</dbReference>
<evidence type="ECO:0000256" key="6">
    <source>
        <dbReference type="ARBA" id="ARBA00023224"/>
    </source>
</evidence>
<evidence type="ECO:0000256" key="1">
    <source>
        <dbReference type="ARBA" id="ARBA00004141"/>
    </source>
</evidence>
<dbReference type="Pfam" id="PF00015">
    <property type="entry name" value="MCPsignal"/>
    <property type="match status" value="1"/>
</dbReference>
<gene>
    <name evidence="13" type="ORF">SAMN05216203_2442</name>
</gene>
<dbReference type="PROSITE" id="PS50111">
    <property type="entry name" value="CHEMOTAXIS_TRANSDUC_2"/>
    <property type="match status" value="1"/>
</dbReference>
<keyword evidence="14" id="KW-1185">Reference proteome</keyword>
<comment type="subcellular location">
    <subcellularLocation>
        <location evidence="1">Membrane</location>
        <topology evidence="1">Multi-pass membrane protein</topology>
    </subcellularLocation>
</comment>
<accession>A0A1I6ILA0</accession>
<dbReference type="PANTHER" id="PTHR32089">
    <property type="entry name" value="METHYL-ACCEPTING CHEMOTAXIS PROTEIN MCPB"/>
    <property type="match status" value="1"/>
</dbReference>
<protein>
    <submittedName>
        <fullName evidence="13">Methyl-accepting chemotaxis protein</fullName>
    </submittedName>
</protein>
<dbReference type="GO" id="GO:0006935">
    <property type="term" value="P:chemotaxis"/>
    <property type="evidence" value="ECO:0007669"/>
    <property type="project" value="UniProtKB-KW"/>
</dbReference>
<proteinExistence type="inferred from homology"/>
<name>A0A1I6ILA0_9GAMM</name>
<keyword evidence="6 8" id="KW-0807">Transducer</keyword>
<dbReference type="AlphaFoldDB" id="A0A1I6ILA0"/>
<dbReference type="SMART" id="SM01358">
    <property type="entry name" value="HBM"/>
    <property type="match status" value="1"/>
</dbReference>
<dbReference type="Proteomes" id="UP000198644">
    <property type="component" value="Unassembled WGS sequence"/>
</dbReference>
<feature type="domain" description="HAMP" evidence="11">
    <location>
        <begin position="289"/>
        <end position="341"/>
    </location>
</feature>
<dbReference type="FunFam" id="1.10.287.950:FF:000001">
    <property type="entry name" value="Methyl-accepting chemotaxis sensory transducer"/>
    <property type="match status" value="1"/>
</dbReference>
<dbReference type="InterPro" id="IPR003660">
    <property type="entry name" value="HAMP_dom"/>
</dbReference>
<dbReference type="PROSITE" id="PS50885">
    <property type="entry name" value="HAMP"/>
    <property type="match status" value="1"/>
</dbReference>
<feature type="domain" description="HBM" evidence="12">
    <location>
        <begin position="43"/>
        <end position="262"/>
    </location>
</feature>
<evidence type="ECO:0000313" key="14">
    <source>
        <dbReference type="Proteomes" id="UP000198644"/>
    </source>
</evidence>
<evidence type="ECO:0000256" key="5">
    <source>
        <dbReference type="ARBA" id="ARBA00023136"/>
    </source>
</evidence>
<keyword evidence="3 9" id="KW-0812">Transmembrane</keyword>
<comment type="similarity">
    <text evidence="7">Belongs to the methyl-accepting chemotaxis (MCP) protein family.</text>
</comment>
<dbReference type="SMART" id="SM00304">
    <property type="entry name" value="HAMP"/>
    <property type="match status" value="2"/>
</dbReference>
<dbReference type="InterPro" id="IPR032255">
    <property type="entry name" value="HBM"/>
</dbReference>
<dbReference type="PANTHER" id="PTHR32089:SF120">
    <property type="entry name" value="METHYL-ACCEPTING CHEMOTAXIS PROTEIN TLPQ"/>
    <property type="match status" value="1"/>
</dbReference>
<evidence type="ECO:0000256" key="7">
    <source>
        <dbReference type="ARBA" id="ARBA00029447"/>
    </source>
</evidence>
<dbReference type="GO" id="GO:0016020">
    <property type="term" value="C:membrane"/>
    <property type="evidence" value="ECO:0007669"/>
    <property type="project" value="UniProtKB-SubCell"/>
</dbReference>
<dbReference type="CDD" id="cd11386">
    <property type="entry name" value="MCP_signal"/>
    <property type="match status" value="1"/>
</dbReference>
<dbReference type="OrthoDB" id="8724845at2"/>
<feature type="transmembrane region" description="Helical" evidence="9">
    <location>
        <begin position="265"/>
        <end position="287"/>
    </location>
</feature>
<dbReference type="PROSITE" id="PS51753">
    <property type="entry name" value="HBM"/>
    <property type="match status" value="1"/>
</dbReference>
<dbReference type="Gene3D" id="1.10.287.950">
    <property type="entry name" value="Methyl-accepting chemotaxis protein"/>
    <property type="match status" value="1"/>
</dbReference>